<dbReference type="Gene3D" id="3.60.21.70">
    <property type="entry name" value="PhoD-like phosphatase"/>
    <property type="match status" value="1"/>
</dbReference>
<dbReference type="EMBL" id="CAJNIZ010044655">
    <property type="protein sequence ID" value="CAE7696940.1"/>
    <property type="molecule type" value="Genomic_DNA"/>
</dbReference>
<protein>
    <submittedName>
        <fullName evidence="1">Uncharacterized protein</fullName>
    </submittedName>
</protein>
<dbReference type="InterPro" id="IPR038607">
    <property type="entry name" value="PhoD-like_sf"/>
</dbReference>
<reference evidence="1" key="1">
    <citation type="submission" date="2021-02" db="EMBL/GenBank/DDBJ databases">
        <authorList>
            <person name="Dougan E. K."/>
            <person name="Rhodes N."/>
            <person name="Thang M."/>
            <person name="Chan C."/>
        </authorList>
    </citation>
    <scope>NUCLEOTIDE SEQUENCE</scope>
</reference>
<dbReference type="PANTHER" id="PTHR37031:SF2">
    <property type="entry name" value="PHOD-LIKE PHOSPHATASE METALLOPHOSPHATASE DOMAIN-CONTAINING PROTEIN"/>
    <property type="match status" value="1"/>
</dbReference>
<keyword evidence="2" id="KW-1185">Reference proteome</keyword>
<organism evidence="1 2">
    <name type="scientific">Symbiodinium pilosum</name>
    <name type="common">Dinoflagellate</name>
    <dbReference type="NCBI Taxonomy" id="2952"/>
    <lineage>
        <taxon>Eukaryota</taxon>
        <taxon>Sar</taxon>
        <taxon>Alveolata</taxon>
        <taxon>Dinophyceae</taxon>
        <taxon>Suessiales</taxon>
        <taxon>Symbiodiniaceae</taxon>
        <taxon>Symbiodinium</taxon>
    </lineage>
</organism>
<proteinExistence type="predicted"/>
<evidence type="ECO:0000313" key="1">
    <source>
        <dbReference type="EMBL" id="CAE7696940.1"/>
    </source>
</evidence>
<dbReference type="OrthoDB" id="438101at2759"/>
<sequence>FLAEIAYRVLNSYQRVLHEDPVQPDGTILKPERDYHMHVFGEVALLFVDVRGCKTFHWKEEEDHEAPMLGKAQWAALEQALSPGLGLIAKNREDSNNA</sequence>
<evidence type="ECO:0000313" key="2">
    <source>
        <dbReference type="Proteomes" id="UP000649617"/>
    </source>
</evidence>
<accession>A0A812WR77</accession>
<dbReference type="AlphaFoldDB" id="A0A812WR77"/>
<dbReference type="Proteomes" id="UP000649617">
    <property type="component" value="Unassembled WGS sequence"/>
</dbReference>
<dbReference type="PANTHER" id="PTHR37031">
    <property type="entry name" value="METALLOPHOSPHATASE BINDING DOMAIN PROTEIN"/>
    <property type="match status" value="1"/>
</dbReference>
<gene>
    <name evidence="1" type="ORF">SPIL2461_LOCUS19567</name>
</gene>
<name>A0A812WR77_SYMPI</name>
<comment type="caution">
    <text evidence="1">The sequence shown here is derived from an EMBL/GenBank/DDBJ whole genome shotgun (WGS) entry which is preliminary data.</text>
</comment>
<feature type="non-terminal residue" evidence="1">
    <location>
        <position position="98"/>
    </location>
</feature>